<evidence type="ECO:0000256" key="1">
    <source>
        <dbReference type="ARBA" id="ARBA00022441"/>
    </source>
</evidence>
<evidence type="ECO:0000256" key="2">
    <source>
        <dbReference type="ARBA" id="ARBA00022737"/>
    </source>
</evidence>
<proteinExistence type="predicted"/>
<feature type="chain" id="PRO_5046058663" description="Kelch repeat-containing protein" evidence="4">
    <location>
        <begin position="29"/>
        <end position="1408"/>
    </location>
</feature>
<dbReference type="Gene3D" id="2.120.10.80">
    <property type="entry name" value="Kelch-type beta propeller"/>
    <property type="match status" value="3"/>
</dbReference>
<dbReference type="PANTHER" id="PTHR46093:SF18">
    <property type="entry name" value="FIBRONECTIN TYPE-III DOMAIN-CONTAINING PROTEIN"/>
    <property type="match status" value="1"/>
</dbReference>
<accession>A0ABM7X6F1</accession>
<name>A0ABM7X6F1_9BACT</name>
<evidence type="ECO:0000313" key="6">
    <source>
        <dbReference type="Proteomes" id="UP001162734"/>
    </source>
</evidence>
<dbReference type="SUPFAM" id="SSF49452">
    <property type="entry name" value="Starch-binding domain-like"/>
    <property type="match status" value="1"/>
</dbReference>
<feature type="region of interest" description="Disordered" evidence="3">
    <location>
        <begin position="259"/>
        <end position="278"/>
    </location>
</feature>
<dbReference type="Proteomes" id="UP001162734">
    <property type="component" value="Chromosome"/>
</dbReference>
<dbReference type="InterPro" id="IPR011043">
    <property type="entry name" value="Gal_Oxase/kelch_b-propeller"/>
</dbReference>
<evidence type="ECO:0000256" key="4">
    <source>
        <dbReference type="SAM" id="SignalP"/>
    </source>
</evidence>
<dbReference type="PROSITE" id="PS51257">
    <property type="entry name" value="PROKAR_LIPOPROTEIN"/>
    <property type="match status" value="1"/>
</dbReference>
<dbReference type="InterPro" id="IPR015915">
    <property type="entry name" value="Kelch-typ_b-propeller"/>
</dbReference>
<dbReference type="SUPFAM" id="SSF50965">
    <property type="entry name" value="Galactose oxidase, central domain"/>
    <property type="match status" value="1"/>
</dbReference>
<keyword evidence="2" id="KW-0677">Repeat</keyword>
<dbReference type="SUPFAM" id="SSF117281">
    <property type="entry name" value="Kelch motif"/>
    <property type="match status" value="1"/>
</dbReference>
<keyword evidence="6" id="KW-1185">Reference proteome</keyword>
<gene>
    <name evidence="5" type="ORF">AMPC_05060</name>
</gene>
<protein>
    <recommendedName>
        <fullName evidence="7">Kelch repeat-containing protein</fullName>
    </recommendedName>
</protein>
<feature type="signal peptide" evidence="4">
    <location>
        <begin position="1"/>
        <end position="28"/>
    </location>
</feature>
<organism evidence="5 6">
    <name type="scientific">Anaeromyxobacter paludicola</name>
    <dbReference type="NCBI Taxonomy" id="2918171"/>
    <lineage>
        <taxon>Bacteria</taxon>
        <taxon>Pseudomonadati</taxon>
        <taxon>Myxococcota</taxon>
        <taxon>Myxococcia</taxon>
        <taxon>Myxococcales</taxon>
        <taxon>Cystobacterineae</taxon>
        <taxon>Anaeromyxobacteraceae</taxon>
        <taxon>Anaeromyxobacter</taxon>
    </lineage>
</organism>
<evidence type="ECO:0008006" key="7">
    <source>
        <dbReference type="Google" id="ProtNLM"/>
    </source>
</evidence>
<dbReference type="PANTHER" id="PTHR46093">
    <property type="entry name" value="ACYL-COA-BINDING DOMAIN-CONTAINING PROTEIN 5"/>
    <property type="match status" value="1"/>
</dbReference>
<dbReference type="Gene3D" id="2.60.40.1120">
    <property type="entry name" value="Carboxypeptidase-like, regulatory domain"/>
    <property type="match status" value="1"/>
</dbReference>
<evidence type="ECO:0000313" key="5">
    <source>
        <dbReference type="EMBL" id="BDG07393.1"/>
    </source>
</evidence>
<evidence type="ECO:0000256" key="3">
    <source>
        <dbReference type="SAM" id="MobiDB-lite"/>
    </source>
</evidence>
<keyword evidence="4" id="KW-0732">Signal</keyword>
<dbReference type="RefSeq" id="WP_248344099.1">
    <property type="nucleotide sequence ID" value="NZ_AP025592.1"/>
</dbReference>
<dbReference type="Pfam" id="PF24681">
    <property type="entry name" value="Kelch_KLHDC2_KLHL20_DRC7"/>
    <property type="match status" value="1"/>
</dbReference>
<reference evidence="6" key="1">
    <citation type="journal article" date="2022" name="Int. J. Syst. Evol. Microbiol.">
        <title>Anaeromyxobacter oryzae sp. nov., Anaeromyxobacter diazotrophicus sp. nov. and Anaeromyxobacter paludicola sp. nov., isolated from paddy soils.</title>
        <authorList>
            <person name="Itoh H."/>
            <person name="Xu Z."/>
            <person name="Mise K."/>
            <person name="Masuda Y."/>
            <person name="Ushijima N."/>
            <person name="Hayakawa C."/>
            <person name="Shiratori Y."/>
            <person name="Senoo K."/>
        </authorList>
    </citation>
    <scope>NUCLEOTIDE SEQUENCE [LARGE SCALE GENOMIC DNA]</scope>
    <source>
        <strain evidence="6">Red630</strain>
    </source>
</reference>
<keyword evidence="1" id="KW-0880">Kelch repeat</keyword>
<sequence>MTFSSSRTHGLRSRSALLVLSGALALLAAGCGDTTQDGVIAVTARLSGLSDHSGIALTITGPATASGITTVSGQRAFTSLPPGSYEVRAVAPSTTEGSLTATAVVLAGYASQVQLDFTPAGTLSGVVALGDGASPTAVQVRVAGTRLAATPDASGSWSITGVPAGARSVVASATGYDDATTGVAVTYKAQATVPTLTLAKQVIPPTPTAPGLTLSAFQIVRKPLGENDAVRAAAGGVTAPQGATVYFRDGSGTLLAQATPAADGSVPETPLPGSDGASASRFAPKEVYASVSAASFAETAPAVIGAGRDVAGPLGNGALVGFQRNDVQTPDQLAGQAGAFTDASAIAIFRIYASDAGGAPLFEATPGADGGFGPHDVTPVGAPVPAPARLWVAAVDKCGNEGAPVEALVGRALSGPVADGARLHLRRNDLTAPDAVFGDAGAFSSTCALTGVHVTDAAGALLGATAAEADGGFLDVQVGTATRSVPRAFAAGSDKCGLVGAAVEALDGRDETPPAIDPALLVFQLRPAGTPDGLSGDSGAVRDAVSAVAQVTVRRDGPSGAVLAQGFALGLDGGFAEQALGDTSLDHVWVEAVDKAGNAAAAVASRAVQTAVTLGGRAPHAPLAPLTGALYAFSAPSDPRLASPALALQLGDEVAAQDLAAAAAPDGATAHLSASPVSAAGTGWRRLSGGPRAWPGVALGLPPGATAPTLFAFGGDDGPISPPGLDELLTFDGTRWSRASPPASPSPRWGAALAYDEKAQKLVLFGGQAADGSALGDTWIYDGLTWAQVPTITAPPPRIMTGLLWWGLPGPEQLVLYGGRDAAGNTFDDTWTFDTASQTWTQATPAGSPGARAGAALAYDSARNQVLLFGGNDASGNDLADTWRFDGASWTQLAPPQSPAARSFAAMAFDSARGVAVMVGGAPVPSVGLETWQFDGVSWSPGVPLPTDPVYVGARAEASLVYDPFSARTLLVGGDRYDGPGATLLVAAYDGASWTALAGALPPARVRAPMAFDAARGALLVHGDGEDPYPTSADTWTFGPGGWTSRTGPQDPALAQAPLAYDAARAVTVLFGCEPGQPAQCGTWEWDGSGFTHVTSAHQPPARLGHALAFDPSRGRTVLFGGADPSSGAPLDDTWSWDGADWTELLSAQRPPARATAALAFDGRAGQLVLFGGTPDGQAGLADTWTLGESGWSQADAAAPPPACAAPALAFDALRGVLVLHDGLGGLFERDGSAPAPAWTPVTDPVAPVLPREAVALAFDQVDGGVALLGGTDGFTYGDLWVYDRRAPSSVFAAHLATFAVDPAATVVSASVTWVGAGSGDGGAGPAYGAELLAWDWTGRAWAPLGANGTAVPGAIPASLPGAAARFFSGGRLSLLAVPTVPSSSPGGTQASDIWTDFVQAQVRYLLP</sequence>
<dbReference type="EMBL" id="AP025592">
    <property type="protein sequence ID" value="BDG07393.1"/>
    <property type="molecule type" value="Genomic_DNA"/>
</dbReference>
<dbReference type="InterPro" id="IPR013784">
    <property type="entry name" value="Carb-bd-like_fold"/>
</dbReference>